<dbReference type="GO" id="GO:0005545">
    <property type="term" value="F:1-phosphatidylinositol binding"/>
    <property type="evidence" value="ECO:0007669"/>
    <property type="project" value="InterPro"/>
</dbReference>
<dbReference type="PROSITE" id="PS50942">
    <property type="entry name" value="ENTH"/>
    <property type="match status" value="1"/>
</dbReference>
<feature type="region of interest" description="Disordered" evidence="9">
    <location>
        <begin position="324"/>
        <end position="352"/>
    </location>
</feature>
<dbReference type="SUPFAM" id="SSF89009">
    <property type="entry name" value="GAT-like domain"/>
    <property type="match status" value="1"/>
</dbReference>
<evidence type="ECO:0000256" key="2">
    <source>
        <dbReference type="ARBA" id="ARBA00004555"/>
    </source>
</evidence>
<evidence type="ECO:0000256" key="8">
    <source>
        <dbReference type="ARBA" id="ARBA00023329"/>
    </source>
</evidence>
<dbReference type="GO" id="GO:0005546">
    <property type="term" value="F:phosphatidylinositol-4,5-bisphosphate binding"/>
    <property type="evidence" value="ECO:0007669"/>
    <property type="project" value="TreeGrafter"/>
</dbReference>
<evidence type="ECO:0000313" key="11">
    <source>
        <dbReference type="EMBL" id="KAK1400056.1"/>
    </source>
</evidence>
<organism evidence="11 12">
    <name type="scientific">Heracleum sosnowskyi</name>
    <dbReference type="NCBI Taxonomy" id="360622"/>
    <lineage>
        <taxon>Eukaryota</taxon>
        <taxon>Viridiplantae</taxon>
        <taxon>Streptophyta</taxon>
        <taxon>Embryophyta</taxon>
        <taxon>Tracheophyta</taxon>
        <taxon>Spermatophyta</taxon>
        <taxon>Magnoliopsida</taxon>
        <taxon>eudicotyledons</taxon>
        <taxon>Gunneridae</taxon>
        <taxon>Pentapetalae</taxon>
        <taxon>asterids</taxon>
        <taxon>campanulids</taxon>
        <taxon>Apiales</taxon>
        <taxon>Apiaceae</taxon>
        <taxon>Apioideae</taxon>
        <taxon>apioid superclade</taxon>
        <taxon>Tordylieae</taxon>
        <taxon>Tordyliinae</taxon>
        <taxon>Heracleum</taxon>
    </lineage>
</organism>
<dbReference type="InterPro" id="IPR008942">
    <property type="entry name" value="ENTH_VHS"/>
</dbReference>
<gene>
    <name evidence="11" type="ORF">POM88_009919</name>
</gene>
<dbReference type="InterPro" id="IPR045192">
    <property type="entry name" value="AP180-like"/>
</dbReference>
<name>A0AAD8JA95_9APIA</name>
<dbReference type="PANTHER" id="PTHR22951:SF32">
    <property type="entry name" value="OS06G0175500 PROTEIN"/>
    <property type="match status" value="1"/>
</dbReference>
<evidence type="ECO:0000313" key="12">
    <source>
        <dbReference type="Proteomes" id="UP001237642"/>
    </source>
</evidence>
<evidence type="ECO:0000256" key="1">
    <source>
        <dbReference type="ARBA" id="ARBA00004132"/>
    </source>
</evidence>
<dbReference type="GO" id="GO:0005794">
    <property type="term" value="C:Golgi apparatus"/>
    <property type="evidence" value="ECO:0007669"/>
    <property type="project" value="UniProtKB-SubCell"/>
</dbReference>
<comment type="subcellular location">
    <subcellularLocation>
        <location evidence="1">Cytoplasmic vesicle</location>
        <location evidence="1">Clathrin-coated vesicle</location>
    </subcellularLocation>
    <subcellularLocation>
        <location evidence="2">Golgi apparatus</location>
    </subcellularLocation>
    <subcellularLocation>
        <location evidence="3">Membrane</location>
        <location evidence="3">Clathrin-coated pit</location>
    </subcellularLocation>
</comment>
<reference evidence="11" key="2">
    <citation type="submission" date="2023-05" db="EMBL/GenBank/DDBJ databases">
        <authorList>
            <person name="Schelkunov M.I."/>
        </authorList>
    </citation>
    <scope>NUCLEOTIDE SEQUENCE</scope>
    <source>
        <strain evidence="11">Hsosn_3</strain>
        <tissue evidence="11">Leaf</tissue>
    </source>
</reference>
<dbReference type="SUPFAM" id="SSF48464">
    <property type="entry name" value="ENTH/VHS domain"/>
    <property type="match status" value="1"/>
</dbReference>
<dbReference type="GO" id="GO:0000149">
    <property type="term" value="F:SNARE binding"/>
    <property type="evidence" value="ECO:0007669"/>
    <property type="project" value="TreeGrafter"/>
</dbReference>
<evidence type="ECO:0000256" key="7">
    <source>
        <dbReference type="ARBA" id="ARBA00023176"/>
    </source>
</evidence>
<dbReference type="InterPro" id="IPR048050">
    <property type="entry name" value="ANTH_N_plant"/>
</dbReference>
<dbReference type="InterPro" id="IPR011417">
    <property type="entry name" value="ANTH_dom"/>
</dbReference>
<dbReference type="EMBL" id="JAUIZM010000002">
    <property type="protein sequence ID" value="KAK1400056.1"/>
    <property type="molecule type" value="Genomic_DNA"/>
</dbReference>
<dbReference type="AlphaFoldDB" id="A0AAD8JA95"/>
<dbReference type="InterPro" id="IPR014712">
    <property type="entry name" value="ANTH_dom_sf"/>
</dbReference>
<keyword evidence="6" id="KW-0472">Membrane</keyword>
<dbReference type="GO" id="GO:0032050">
    <property type="term" value="F:clathrin heavy chain binding"/>
    <property type="evidence" value="ECO:0007669"/>
    <property type="project" value="TreeGrafter"/>
</dbReference>
<evidence type="ECO:0000256" key="6">
    <source>
        <dbReference type="ARBA" id="ARBA00023136"/>
    </source>
</evidence>
<dbReference type="GO" id="GO:0005905">
    <property type="term" value="C:clathrin-coated pit"/>
    <property type="evidence" value="ECO:0007669"/>
    <property type="project" value="UniProtKB-SubCell"/>
</dbReference>
<dbReference type="Proteomes" id="UP001237642">
    <property type="component" value="Unassembled WGS sequence"/>
</dbReference>
<keyword evidence="5" id="KW-0333">Golgi apparatus</keyword>
<dbReference type="FunFam" id="1.25.40.90:FF:000005">
    <property type="entry name" value="Clathrin assembly protein AP180"/>
    <property type="match status" value="1"/>
</dbReference>
<dbReference type="GO" id="GO:0072583">
    <property type="term" value="P:clathrin-dependent endocytosis"/>
    <property type="evidence" value="ECO:0007669"/>
    <property type="project" value="InterPro"/>
</dbReference>
<dbReference type="GO" id="GO:0048268">
    <property type="term" value="P:clathrin coat assembly"/>
    <property type="evidence" value="ECO:0007669"/>
    <property type="project" value="InterPro"/>
</dbReference>
<dbReference type="Pfam" id="PF07651">
    <property type="entry name" value="ANTH"/>
    <property type="match status" value="1"/>
</dbReference>
<evidence type="ECO:0000256" key="9">
    <source>
        <dbReference type="SAM" id="MobiDB-lite"/>
    </source>
</evidence>
<feature type="compositionally biased region" description="Pro residues" evidence="9">
    <location>
        <begin position="338"/>
        <end position="347"/>
    </location>
</feature>
<dbReference type="GO" id="GO:0006900">
    <property type="term" value="P:vesicle budding from membrane"/>
    <property type="evidence" value="ECO:0007669"/>
    <property type="project" value="TreeGrafter"/>
</dbReference>
<reference evidence="11" key="1">
    <citation type="submission" date="2023-02" db="EMBL/GenBank/DDBJ databases">
        <title>Genome of toxic invasive species Heracleum sosnowskyi carries increased number of genes despite the absence of recent whole-genome duplications.</title>
        <authorList>
            <person name="Schelkunov M."/>
            <person name="Shtratnikova V."/>
            <person name="Makarenko M."/>
            <person name="Klepikova A."/>
            <person name="Omelchenko D."/>
            <person name="Novikova G."/>
            <person name="Obukhova E."/>
            <person name="Bogdanov V."/>
            <person name="Penin A."/>
            <person name="Logacheva M."/>
        </authorList>
    </citation>
    <scope>NUCLEOTIDE SEQUENCE</scope>
    <source>
        <strain evidence="11">Hsosn_3</strain>
        <tissue evidence="11">Leaf</tissue>
    </source>
</reference>
<accession>A0AAD8JA95</accession>
<keyword evidence="12" id="KW-1185">Reference proteome</keyword>
<dbReference type="FunFam" id="1.20.58.150:FF:000006">
    <property type="entry name" value="putative clathrin assembly protein At5g35200"/>
    <property type="match status" value="1"/>
</dbReference>
<dbReference type="CDD" id="cd03564">
    <property type="entry name" value="ANTH_N"/>
    <property type="match status" value="1"/>
</dbReference>
<feature type="compositionally biased region" description="Basic and acidic residues" evidence="9">
    <location>
        <begin position="328"/>
        <end position="337"/>
    </location>
</feature>
<feature type="domain" description="ENTH" evidence="10">
    <location>
        <begin position="28"/>
        <end position="166"/>
    </location>
</feature>
<sequence>MMPGGCKQSSLRKAIGALKDTTTVSLAKVHSGYKVLDINIVKATNHEERPAKEKYIRAIFTYLSAIRPRADVSYCIHALARRLSRTRNWAVALKTLIVIHRALREVDSTFQEELVSFIKIKGHMLNMAHFKDDSGPHAWDYSAWVRNYALFLEERLECFRVLKYDVEATRSRTKDLDTPDMLDQIPALQQLLFRIVGCQPQGAAVHNFVIKLALSMVASESIKVYNAIKDGTLNLVDKFFEMKRHDAQKALDIYKRAGKQSERLSEFYELCRKLDVERGEKYATIEQPPGSFIQSMEEYIRDAPRASTLRKDLALEAPKVILAIDYKTPPEREEKRPPSPSPPPTEPEPFKVEAPAQTPDLLDMNNPIPEASGLDEKNASALAIVPVDTQSTNTGPDLANGGTGWELALVSTPNSSDSAASSRRSAGGMDKLMLDSLYEDAIRRSNQHVSYNPWEQPSVANPTVPQTTYNPFYASNTLAAASTVQMAAMASQQQACMLQQQQMMMMMNPPQQTFNPFGNPYAAAAHQYGPGMPVQPSNAYTGLI</sequence>
<keyword evidence="4" id="KW-0254">Endocytosis</keyword>
<evidence type="ECO:0000259" key="10">
    <source>
        <dbReference type="PROSITE" id="PS50942"/>
    </source>
</evidence>
<dbReference type="GO" id="GO:0030136">
    <property type="term" value="C:clathrin-coated vesicle"/>
    <property type="evidence" value="ECO:0007669"/>
    <property type="project" value="UniProtKB-SubCell"/>
</dbReference>
<dbReference type="Gene3D" id="1.20.58.150">
    <property type="entry name" value="ANTH domain"/>
    <property type="match status" value="1"/>
</dbReference>
<dbReference type="InterPro" id="IPR013809">
    <property type="entry name" value="ENTH"/>
</dbReference>
<dbReference type="Gene3D" id="1.25.40.90">
    <property type="match status" value="1"/>
</dbReference>
<proteinExistence type="predicted"/>
<evidence type="ECO:0000256" key="4">
    <source>
        <dbReference type="ARBA" id="ARBA00022583"/>
    </source>
</evidence>
<comment type="caution">
    <text evidence="11">The sequence shown here is derived from an EMBL/GenBank/DDBJ whole genome shotgun (WGS) entry which is preliminary data.</text>
</comment>
<keyword evidence="7" id="KW-0168">Coated pit</keyword>
<dbReference type="SMART" id="SM00273">
    <property type="entry name" value="ENTH"/>
    <property type="match status" value="1"/>
</dbReference>
<keyword evidence="8" id="KW-0968">Cytoplasmic vesicle</keyword>
<dbReference type="PANTHER" id="PTHR22951">
    <property type="entry name" value="CLATHRIN ASSEMBLY PROTEIN"/>
    <property type="match status" value="1"/>
</dbReference>
<evidence type="ECO:0000256" key="3">
    <source>
        <dbReference type="ARBA" id="ARBA00004600"/>
    </source>
</evidence>
<protein>
    <submittedName>
        <fullName evidence="11">Clathrin assembly protein</fullName>
    </submittedName>
</protein>
<evidence type="ECO:0000256" key="5">
    <source>
        <dbReference type="ARBA" id="ARBA00023034"/>
    </source>
</evidence>